<dbReference type="Pfam" id="PF13411">
    <property type="entry name" value="MerR_1"/>
    <property type="match status" value="1"/>
</dbReference>
<dbReference type="CDD" id="cd01106">
    <property type="entry name" value="HTH_TipAL-Mta"/>
    <property type="match status" value="1"/>
</dbReference>
<reference evidence="3 4" key="1">
    <citation type="submission" date="2014-08" db="EMBL/GenBank/DDBJ databases">
        <title>Comparative genomics of the Paenibacillus odorifer group.</title>
        <authorList>
            <person name="den Bakker H.C."/>
            <person name="Tsai Y.-C."/>
            <person name="Martin N."/>
            <person name="Korlach J."/>
            <person name="Wiedmann M."/>
        </authorList>
    </citation>
    <scope>NUCLEOTIDE SEQUENCE [LARGE SCALE GENOMIC DNA]</scope>
    <source>
        <strain evidence="3 4">DSM 15220</strain>
    </source>
</reference>
<dbReference type="Proteomes" id="UP000029500">
    <property type="component" value="Chromosome"/>
</dbReference>
<dbReference type="SMART" id="SM00422">
    <property type="entry name" value="HTH_MERR"/>
    <property type="match status" value="1"/>
</dbReference>
<evidence type="ECO:0000256" key="1">
    <source>
        <dbReference type="ARBA" id="ARBA00023125"/>
    </source>
</evidence>
<dbReference type="EMBL" id="CP009287">
    <property type="protein sequence ID" value="AIQ68117.1"/>
    <property type="molecule type" value="Genomic_DNA"/>
</dbReference>
<dbReference type="OrthoDB" id="9814833at2"/>
<dbReference type="Gene3D" id="1.10.1660.10">
    <property type="match status" value="1"/>
</dbReference>
<sequence>MLYTVKDVAVLSGTTVKALHHYHKMGLLMPAEVSEAGYRLYGMAELERLQQIMLYKELDFTLEQIGQLLEEEPERLSILVEQEKLLLLRRQRLDTIIETLRKSITSRERGEIMKDTEMFKGLASEQEWKAALQEQGEHLKESYDYDLMADGAPVDVQHMNDMAAEAAAFMTAMADALRSGVKAGDVSTVEFIRNHLDFLGQHGHPMSAADFAAQNRFFLRDDFHLRMLEGQQTGLAYYLSAAADAFAAQQQ</sequence>
<keyword evidence="4" id="KW-1185">Reference proteome</keyword>
<evidence type="ECO:0000313" key="3">
    <source>
        <dbReference type="EMBL" id="AIQ68117.1"/>
    </source>
</evidence>
<feature type="domain" description="HTH merR-type" evidence="2">
    <location>
        <begin position="2"/>
        <end position="71"/>
    </location>
</feature>
<name>A0A089M4I1_9BACL</name>
<evidence type="ECO:0000313" key="4">
    <source>
        <dbReference type="Proteomes" id="UP000029500"/>
    </source>
</evidence>
<dbReference type="InterPro" id="IPR047057">
    <property type="entry name" value="MerR_fam"/>
</dbReference>
<accession>A0A089M4I1</accession>
<dbReference type="GO" id="GO:0003677">
    <property type="term" value="F:DNA binding"/>
    <property type="evidence" value="ECO:0007669"/>
    <property type="project" value="UniProtKB-KW"/>
</dbReference>
<dbReference type="GO" id="GO:0003700">
    <property type="term" value="F:DNA-binding transcription factor activity"/>
    <property type="evidence" value="ECO:0007669"/>
    <property type="project" value="InterPro"/>
</dbReference>
<dbReference type="eggNOG" id="COG0789">
    <property type="taxonomic scope" value="Bacteria"/>
</dbReference>
<dbReference type="SUPFAM" id="SSF46955">
    <property type="entry name" value="Putative DNA-binding domain"/>
    <property type="match status" value="1"/>
</dbReference>
<proteinExistence type="predicted"/>
<protein>
    <submittedName>
        <fullName evidence="3">MerR family transcriptional regulator</fullName>
    </submittedName>
</protein>
<dbReference type="PANTHER" id="PTHR30204">
    <property type="entry name" value="REDOX-CYCLING DRUG-SENSING TRANSCRIPTIONAL ACTIVATOR SOXR"/>
    <property type="match status" value="1"/>
</dbReference>
<dbReference type="InterPro" id="IPR009061">
    <property type="entry name" value="DNA-bd_dom_put_sf"/>
</dbReference>
<gene>
    <name evidence="3" type="ORF">PGRAT_11160</name>
</gene>
<keyword evidence="1" id="KW-0238">DNA-binding</keyword>
<dbReference type="PROSITE" id="PS50937">
    <property type="entry name" value="HTH_MERR_2"/>
    <property type="match status" value="1"/>
</dbReference>
<dbReference type="KEGG" id="pgm:PGRAT_11160"/>
<dbReference type="InterPro" id="IPR000551">
    <property type="entry name" value="MerR-type_HTH_dom"/>
</dbReference>
<organism evidence="3 4">
    <name type="scientific">Paenibacillus graminis</name>
    <dbReference type="NCBI Taxonomy" id="189425"/>
    <lineage>
        <taxon>Bacteria</taxon>
        <taxon>Bacillati</taxon>
        <taxon>Bacillota</taxon>
        <taxon>Bacilli</taxon>
        <taxon>Bacillales</taxon>
        <taxon>Paenibacillaceae</taxon>
        <taxon>Paenibacillus</taxon>
    </lineage>
</organism>
<dbReference type="AlphaFoldDB" id="A0A089M4I1"/>
<dbReference type="PANTHER" id="PTHR30204:SF90">
    <property type="entry name" value="HTH-TYPE TRANSCRIPTIONAL ACTIVATOR MTA"/>
    <property type="match status" value="1"/>
</dbReference>
<evidence type="ECO:0000259" key="2">
    <source>
        <dbReference type="PROSITE" id="PS50937"/>
    </source>
</evidence>
<dbReference type="HOGENOM" id="CLU_060077_0_2_9"/>
<dbReference type="RefSeq" id="WP_025709006.1">
    <property type="nucleotide sequence ID" value="NZ_CP009287.1"/>
</dbReference>
<dbReference type="STRING" id="189425.PGRAT_11160"/>